<dbReference type="InterPro" id="IPR051314">
    <property type="entry name" value="AAA_ATPase_RarA/MGS1/WRNIP1"/>
</dbReference>
<sequence>MSSSLFAEQAPRPLADRLRPTRLAEVVGQDHLLTPDAPIGRMVAARNLSSMVLWGTPGCGKTTIARLLAEATDLHFDAVSALQSGVADLRKLFDAARGRRAGGRGTLLFCDEVHHFNKSVQDIFLPYLEDGTITLVGATTENPSFELNAAILSRVQVFVLRRLDEESLAALLTRAESHLGHPLPLTDDARAALVTMADGDGRFLLNMAEQIDALSGGDALDAAGLGRVLQRRMPSYDKAGDGHYNLLSAFHKSLRGSDADAALYWMCRMLAAGEDPRVIARRMLCVANEDIGLADPNAIVQALTAWETYERLGPAEGERALAQACLYLATAPKSNAVEVALSEARALARKTGSVMPPMHAVNAPTRMMKDLGYKQGYIYDHDTPEGFSGLNYFPPGVERHSFYRPVERGFEREIRKRLTYWGNLRGRRS</sequence>
<gene>
    <name evidence="8" type="ORF">EJ903_21665</name>
</gene>
<keyword evidence="9" id="KW-1185">Reference proteome</keyword>
<dbReference type="InterPro" id="IPR003593">
    <property type="entry name" value="AAA+_ATPase"/>
</dbReference>
<evidence type="ECO:0000256" key="2">
    <source>
        <dbReference type="ARBA" id="ARBA00008959"/>
    </source>
</evidence>
<keyword evidence="5" id="KW-0547">Nucleotide-binding</keyword>
<dbReference type="Gene3D" id="1.20.272.10">
    <property type="match status" value="1"/>
</dbReference>
<dbReference type="AlphaFoldDB" id="A0A3S0JEY7"/>
<dbReference type="Gene3D" id="1.10.3710.10">
    <property type="entry name" value="DNA polymerase III clamp loader subunits, C-terminal domain"/>
    <property type="match status" value="1"/>
</dbReference>
<dbReference type="FunFam" id="3.40.50.300:FF:000137">
    <property type="entry name" value="Replication-associated recombination protein A"/>
    <property type="match status" value="1"/>
</dbReference>
<evidence type="ECO:0000259" key="7">
    <source>
        <dbReference type="SMART" id="SM00382"/>
    </source>
</evidence>
<dbReference type="PANTHER" id="PTHR13779:SF7">
    <property type="entry name" value="ATPASE WRNIP1"/>
    <property type="match status" value="1"/>
</dbReference>
<reference evidence="8 9" key="1">
    <citation type="submission" date="2018-12" db="EMBL/GenBank/DDBJ databases">
        <authorList>
            <person name="Yang Y."/>
        </authorList>
    </citation>
    <scope>NUCLEOTIDE SEQUENCE [LARGE SCALE GENOMIC DNA]</scope>
    <source>
        <strain evidence="8 9">L-25-5w-1</strain>
    </source>
</reference>
<dbReference type="GO" id="GO:0006261">
    <property type="term" value="P:DNA-templated DNA replication"/>
    <property type="evidence" value="ECO:0007669"/>
    <property type="project" value="TreeGrafter"/>
</dbReference>
<comment type="similarity">
    <text evidence="2">Belongs to the AAA ATPase family. RarA/MGS1/WRNIP1 subfamily.</text>
</comment>
<dbReference type="InterPro" id="IPR032423">
    <property type="entry name" value="AAA_assoc_2"/>
</dbReference>
<dbReference type="InterPro" id="IPR003959">
    <property type="entry name" value="ATPase_AAA_core"/>
</dbReference>
<dbReference type="Pfam" id="PF12002">
    <property type="entry name" value="MgsA_C"/>
    <property type="match status" value="1"/>
</dbReference>
<dbReference type="Gene3D" id="3.40.50.300">
    <property type="entry name" value="P-loop containing nucleotide triphosphate hydrolases"/>
    <property type="match status" value="1"/>
</dbReference>
<organism evidence="8 9">
    <name type="scientific">Azospirillum griseum</name>
    <dbReference type="NCBI Taxonomy" id="2496639"/>
    <lineage>
        <taxon>Bacteria</taxon>
        <taxon>Pseudomonadati</taxon>
        <taxon>Pseudomonadota</taxon>
        <taxon>Alphaproteobacteria</taxon>
        <taxon>Rhodospirillales</taxon>
        <taxon>Azospirillaceae</taxon>
        <taxon>Azospirillum</taxon>
    </lineage>
</organism>
<name>A0A3S0JEY7_9PROT</name>
<dbReference type="InterPro" id="IPR021886">
    <property type="entry name" value="MgsA_C"/>
</dbReference>
<dbReference type="GO" id="GO:0008047">
    <property type="term" value="F:enzyme activator activity"/>
    <property type="evidence" value="ECO:0007669"/>
    <property type="project" value="TreeGrafter"/>
</dbReference>
<dbReference type="SMART" id="SM00382">
    <property type="entry name" value="AAA"/>
    <property type="match status" value="1"/>
</dbReference>
<dbReference type="CDD" id="cd00009">
    <property type="entry name" value="AAA"/>
    <property type="match status" value="1"/>
</dbReference>
<evidence type="ECO:0000256" key="6">
    <source>
        <dbReference type="ARBA" id="ARBA00022840"/>
    </source>
</evidence>
<keyword evidence="6" id="KW-0067">ATP-binding</keyword>
<dbReference type="Pfam" id="PF00004">
    <property type="entry name" value="AAA"/>
    <property type="match status" value="1"/>
</dbReference>
<evidence type="ECO:0000256" key="5">
    <source>
        <dbReference type="ARBA" id="ARBA00022741"/>
    </source>
</evidence>
<dbReference type="Pfam" id="PF16193">
    <property type="entry name" value="AAA_assoc_2"/>
    <property type="match status" value="1"/>
</dbReference>
<dbReference type="CDD" id="cd18139">
    <property type="entry name" value="HLD_clamp_RarA"/>
    <property type="match status" value="1"/>
</dbReference>
<dbReference type="SUPFAM" id="SSF48019">
    <property type="entry name" value="post-AAA+ oligomerization domain-like"/>
    <property type="match status" value="1"/>
</dbReference>
<dbReference type="GO" id="GO:0003677">
    <property type="term" value="F:DNA binding"/>
    <property type="evidence" value="ECO:0007669"/>
    <property type="project" value="InterPro"/>
</dbReference>
<dbReference type="GO" id="GO:0016887">
    <property type="term" value="F:ATP hydrolysis activity"/>
    <property type="evidence" value="ECO:0007669"/>
    <property type="project" value="InterPro"/>
</dbReference>
<dbReference type="SUPFAM" id="SSF52540">
    <property type="entry name" value="P-loop containing nucleoside triphosphate hydrolases"/>
    <property type="match status" value="1"/>
</dbReference>
<feature type="domain" description="AAA+ ATPase" evidence="7">
    <location>
        <begin position="47"/>
        <end position="163"/>
    </location>
</feature>
<dbReference type="InterPro" id="IPR008921">
    <property type="entry name" value="DNA_pol3_clamp-load_cplx_C"/>
</dbReference>
<dbReference type="Proteomes" id="UP000277007">
    <property type="component" value="Unassembled WGS sequence"/>
</dbReference>
<evidence type="ECO:0000313" key="8">
    <source>
        <dbReference type="EMBL" id="RTR16022.1"/>
    </source>
</evidence>
<proteinExistence type="inferred from homology"/>
<dbReference type="EMBL" id="RXMA01000028">
    <property type="protein sequence ID" value="RTR16022.1"/>
    <property type="molecule type" value="Genomic_DNA"/>
</dbReference>
<dbReference type="GO" id="GO:0017116">
    <property type="term" value="F:single-stranded DNA helicase activity"/>
    <property type="evidence" value="ECO:0007669"/>
    <property type="project" value="TreeGrafter"/>
</dbReference>
<keyword evidence="4" id="KW-0235">DNA replication</keyword>
<dbReference type="PANTHER" id="PTHR13779">
    <property type="entry name" value="WERNER HELICASE-INTERACTING PROTEIN 1 FAMILY MEMBER"/>
    <property type="match status" value="1"/>
</dbReference>
<dbReference type="GO" id="GO:0000731">
    <property type="term" value="P:DNA synthesis involved in DNA repair"/>
    <property type="evidence" value="ECO:0007669"/>
    <property type="project" value="TreeGrafter"/>
</dbReference>
<dbReference type="FunFam" id="1.20.272.10:FF:000001">
    <property type="entry name" value="Putative AAA family ATPase"/>
    <property type="match status" value="1"/>
</dbReference>
<protein>
    <recommendedName>
        <fullName evidence="3">Replication-associated recombination protein A</fullName>
    </recommendedName>
</protein>
<evidence type="ECO:0000256" key="3">
    <source>
        <dbReference type="ARBA" id="ARBA00020776"/>
    </source>
</evidence>
<comment type="function">
    <text evidence="1">DNA-dependent ATPase that plays important roles in cellular responses to stalled DNA replication processes.</text>
</comment>
<evidence type="ECO:0000256" key="1">
    <source>
        <dbReference type="ARBA" id="ARBA00002393"/>
    </source>
</evidence>
<dbReference type="OrthoDB" id="9778364at2"/>
<comment type="caution">
    <text evidence="8">The sequence shown here is derived from an EMBL/GenBank/DDBJ whole genome shotgun (WGS) entry which is preliminary data.</text>
</comment>
<evidence type="ECO:0000313" key="9">
    <source>
        <dbReference type="Proteomes" id="UP000277007"/>
    </source>
</evidence>
<accession>A0A3S0JEY7</accession>
<dbReference type="RefSeq" id="WP_126619384.1">
    <property type="nucleotide sequence ID" value="NZ_JBHUCY010000074.1"/>
</dbReference>
<dbReference type="GO" id="GO:0005524">
    <property type="term" value="F:ATP binding"/>
    <property type="evidence" value="ECO:0007669"/>
    <property type="project" value="UniProtKB-KW"/>
</dbReference>
<dbReference type="InterPro" id="IPR027417">
    <property type="entry name" value="P-loop_NTPase"/>
</dbReference>
<evidence type="ECO:0000256" key="4">
    <source>
        <dbReference type="ARBA" id="ARBA00022705"/>
    </source>
</evidence>